<dbReference type="AlphaFoldDB" id="A0A7Y9I267"/>
<dbReference type="Proteomes" id="UP000569914">
    <property type="component" value="Unassembled WGS sequence"/>
</dbReference>
<organism evidence="2 3">
    <name type="scientific">Microlunatus parietis</name>
    <dbReference type="NCBI Taxonomy" id="682979"/>
    <lineage>
        <taxon>Bacteria</taxon>
        <taxon>Bacillati</taxon>
        <taxon>Actinomycetota</taxon>
        <taxon>Actinomycetes</taxon>
        <taxon>Propionibacteriales</taxon>
        <taxon>Propionibacteriaceae</taxon>
        <taxon>Microlunatus</taxon>
    </lineage>
</organism>
<dbReference type="EMBL" id="JACCBU010000001">
    <property type="protein sequence ID" value="NYE68883.1"/>
    <property type="molecule type" value="Genomic_DNA"/>
</dbReference>
<dbReference type="RefSeq" id="WP_179747752.1">
    <property type="nucleotide sequence ID" value="NZ_JACCBU010000001.1"/>
</dbReference>
<gene>
    <name evidence="2" type="ORF">BKA15_000212</name>
</gene>
<proteinExistence type="predicted"/>
<feature type="region of interest" description="Disordered" evidence="1">
    <location>
        <begin position="87"/>
        <end position="107"/>
    </location>
</feature>
<comment type="caution">
    <text evidence="2">The sequence shown here is derived from an EMBL/GenBank/DDBJ whole genome shotgun (WGS) entry which is preliminary data.</text>
</comment>
<evidence type="ECO:0000313" key="3">
    <source>
        <dbReference type="Proteomes" id="UP000569914"/>
    </source>
</evidence>
<accession>A0A7Y9I267</accession>
<name>A0A7Y9I267_9ACTN</name>
<sequence>MSAAVKLSSALPGDPNINGLDVQAADLIANPKDLRVAITWYDASKVVTNTDDGTEVPYVRIRRFEPIGKVADVSPALQKTLQKAIEDRTGEPALPFDTAEPYEVEAE</sequence>
<reference evidence="2 3" key="1">
    <citation type="submission" date="2020-07" db="EMBL/GenBank/DDBJ databases">
        <title>Sequencing the genomes of 1000 actinobacteria strains.</title>
        <authorList>
            <person name="Klenk H.-P."/>
        </authorList>
    </citation>
    <scope>NUCLEOTIDE SEQUENCE [LARGE SCALE GENOMIC DNA]</scope>
    <source>
        <strain evidence="2 3">DSM 22083</strain>
    </source>
</reference>
<evidence type="ECO:0000256" key="1">
    <source>
        <dbReference type="SAM" id="MobiDB-lite"/>
    </source>
</evidence>
<protein>
    <submittedName>
        <fullName evidence="2">Uncharacterized protein</fullName>
    </submittedName>
</protein>
<keyword evidence="3" id="KW-1185">Reference proteome</keyword>
<evidence type="ECO:0000313" key="2">
    <source>
        <dbReference type="EMBL" id="NYE68883.1"/>
    </source>
</evidence>